<dbReference type="InterPro" id="IPR009077">
    <property type="entry name" value="Proteasome_activ_PA28"/>
</dbReference>
<dbReference type="SUPFAM" id="SSF47216">
    <property type="entry name" value="Proteasome activator"/>
    <property type="match status" value="1"/>
</dbReference>
<dbReference type="InterPro" id="IPR003186">
    <property type="entry name" value="PA28_C"/>
</dbReference>
<organism evidence="6 7">
    <name type="scientific">Clavelina lepadiformis</name>
    <name type="common">Light-bulb sea squirt</name>
    <name type="synonym">Ascidia lepadiformis</name>
    <dbReference type="NCBI Taxonomy" id="159417"/>
    <lineage>
        <taxon>Eukaryota</taxon>
        <taxon>Metazoa</taxon>
        <taxon>Chordata</taxon>
        <taxon>Tunicata</taxon>
        <taxon>Ascidiacea</taxon>
        <taxon>Aplousobranchia</taxon>
        <taxon>Clavelinidae</taxon>
        <taxon>Clavelina</taxon>
    </lineage>
</organism>
<dbReference type="InterPro" id="IPR036996">
    <property type="entry name" value="PA28_N_sf"/>
</dbReference>
<feature type="region of interest" description="Disordered" evidence="3">
    <location>
        <begin position="82"/>
        <end position="102"/>
    </location>
</feature>
<proteinExistence type="inferred from homology"/>
<evidence type="ECO:0008006" key="8">
    <source>
        <dbReference type="Google" id="ProtNLM"/>
    </source>
</evidence>
<dbReference type="EMBL" id="CAWYQH010000013">
    <property type="protein sequence ID" value="CAK8674655.1"/>
    <property type="molecule type" value="Genomic_DNA"/>
</dbReference>
<dbReference type="InterPro" id="IPR003185">
    <property type="entry name" value="Proteasome_activ_PA28_N"/>
</dbReference>
<protein>
    <recommendedName>
        <fullName evidence="8">Proteasome activator complex subunit 3</fullName>
    </recommendedName>
</protein>
<dbReference type="Proteomes" id="UP001642483">
    <property type="component" value="Unassembled WGS sequence"/>
</dbReference>
<comment type="caution">
    <text evidence="6">The sequence shown here is derived from an EMBL/GenBank/DDBJ whole genome shotgun (WGS) entry which is preliminary data.</text>
</comment>
<keyword evidence="2" id="KW-0647">Proteasome</keyword>
<dbReference type="InterPro" id="IPR036252">
    <property type="entry name" value="Proteasome_activ_sf"/>
</dbReference>
<sequence length="273" mass="31180">MVALHTTCAPVNYKYVIQSYLFWNIQVDKFREDITTEAEHLIADFFPRKCIELDALLKEDFLQLEKTTSVKGPINLPVPDPIVLNHNDSDNQNGPSSSKKRKLATTVNEHGEAGESGTKVFIFPNGVVPCNEKVLKIVDLLKPEVRTLIEKCNTVRMWVTLLIPKIEDGNNFGVSIQEETLSELRQVEGESASFLDQISKYFFTRGQIIAKAAKYPHIGDYRQFIGELDEKQFLSLRLIASELRNHYSVLHDMIIKNIEKIKKPRNVNIDGMY</sequence>
<dbReference type="PANTHER" id="PTHR10660:SF2">
    <property type="entry name" value="LD45860P"/>
    <property type="match status" value="1"/>
</dbReference>
<evidence type="ECO:0000256" key="2">
    <source>
        <dbReference type="ARBA" id="ARBA00022942"/>
    </source>
</evidence>
<name>A0ABP0F881_CLALP</name>
<evidence type="ECO:0000259" key="4">
    <source>
        <dbReference type="Pfam" id="PF02251"/>
    </source>
</evidence>
<dbReference type="Gene3D" id="1.20.5.120">
    <property type="entry name" value="Proteasome activator pa28, N-terminal domain"/>
    <property type="match status" value="1"/>
</dbReference>
<dbReference type="Gene3D" id="1.20.120.180">
    <property type="entry name" value="Proteasome activator pa28, C-terminal domain"/>
    <property type="match status" value="1"/>
</dbReference>
<dbReference type="InterPro" id="IPR036997">
    <property type="entry name" value="PA28_C_sf"/>
</dbReference>
<evidence type="ECO:0000256" key="3">
    <source>
        <dbReference type="SAM" id="MobiDB-lite"/>
    </source>
</evidence>
<accession>A0ABP0F881</accession>
<feature type="domain" description="Proteasome activator PA28 N-terminal" evidence="4">
    <location>
        <begin position="26"/>
        <end position="81"/>
    </location>
</feature>
<evidence type="ECO:0000256" key="1">
    <source>
        <dbReference type="ARBA" id="ARBA00005883"/>
    </source>
</evidence>
<dbReference type="Pfam" id="PF02251">
    <property type="entry name" value="PA28_N"/>
    <property type="match status" value="1"/>
</dbReference>
<gene>
    <name evidence="6" type="ORF">CVLEPA_LOCUS4335</name>
</gene>
<comment type="similarity">
    <text evidence="1">Belongs to the PA28 family.</text>
</comment>
<dbReference type="Pfam" id="PF02252">
    <property type="entry name" value="PA28_C"/>
    <property type="match status" value="1"/>
</dbReference>
<evidence type="ECO:0000313" key="7">
    <source>
        <dbReference type="Proteomes" id="UP001642483"/>
    </source>
</evidence>
<evidence type="ECO:0000259" key="5">
    <source>
        <dbReference type="Pfam" id="PF02252"/>
    </source>
</evidence>
<feature type="domain" description="Proteasome activator PA28 C-terminal" evidence="5">
    <location>
        <begin position="128"/>
        <end position="268"/>
    </location>
</feature>
<keyword evidence="7" id="KW-1185">Reference proteome</keyword>
<dbReference type="PANTHER" id="PTHR10660">
    <property type="entry name" value="PROTEASOME REGULATOR PA28"/>
    <property type="match status" value="1"/>
</dbReference>
<evidence type="ECO:0000313" key="6">
    <source>
        <dbReference type="EMBL" id="CAK8674655.1"/>
    </source>
</evidence>
<reference evidence="6 7" key="1">
    <citation type="submission" date="2024-02" db="EMBL/GenBank/DDBJ databases">
        <authorList>
            <person name="Daric V."/>
            <person name="Darras S."/>
        </authorList>
    </citation>
    <scope>NUCLEOTIDE SEQUENCE [LARGE SCALE GENOMIC DNA]</scope>
</reference>